<name>A0A5P2BWC3_STRVZ</name>
<dbReference type="PROSITE" id="PS50949">
    <property type="entry name" value="HTH_GNTR"/>
    <property type="match status" value="1"/>
</dbReference>
<dbReference type="AlphaFoldDB" id="A0A5P2BWC3"/>
<dbReference type="InterPro" id="IPR000524">
    <property type="entry name" value="Tscrpt_reg_HTH_GntR"/>
</dbReference>
<dbReference type="SUPFAM" id="SSF46785">
    <property type="entry name" value="Winged helix' DNA-binding domain"/>
    <property type="match status" value="1"/>
</dbReference>
<evidence type="ECO:0000256" key="2">
    <source>
        <dbReference type="ARBA" id="ARBA00023125"/>
    </source>
</evidence>
<evidence type="ECO:0000313" key="5">
    <source>
        <dbReference type="EMBL" id="QES34754.1"/>
    </source>
</evidence>
<accession>A0A5P2BWC3</accession>
<dbReference type="RefSeq" id="WP_150216868.1">
    <property type="nucleotide sequence ID" value="NZ_CP029192.1"/>
</dbReference>
<dbReference type="InterPro" id="IPR036390">
    <property type="entry name" value="WH_DNA-bd_sf"/>
</dbReference>
<dbReference type="SMART" id="SM00345">
    <property type="entry name" value="HTH_GNTR"/>
    <property type="match status" value="1"/>
</dbReference>
<protein>
    <submittedName>
        <fullName evidence="5">GntR family transcriptional regulator</fullName>
    </submittedName>
</protein>
<dbReference type="Gene3D" id="1.10.10.10">
    <property type="entry name" value="Winged helix-like DNA-binding domain superfamily/Winged helix DNA-binding domain"/>
    <property type="match status" value="1"/>
</dbReference>
<dbReference type="GO" id="GO:0003700">
    <property type="term" value="F:DNA-binding transcription factor activity"/>
    <property type="evidence" value="ECO:0007669"/>
    <property type="project" value="InterPro"/>
</dbReference>
<keyword evidence="1" id="KW-0805">Transcription regulation</keyword>
<dbReference type="CDD" id="cd07377">
    <property type="entry name" value="WHTH_GntR"/>
    <property type="match status" value="1"/>
</dbReference>
<proteinExistence type="predicted"/>
<evidence type="ECO:0000256" key="1">
    <source>
        <dbReference type="ARBA" id="ARBA00023015"/>
    </source>
</evidence>
<reference evidence="5 6" key="1">
    <citation type="submission" date="2018-05" db="EMBL/GenBank/DDBJ databases">
        <title>Streptomyces venezuelae.</title>
        <authorList>
            <person name="Kim W."/>
            <person name="Lee N."/>
            <person name="Cho B.-K."/>
        </authorList>
    </citation>
    <scope>NUCLEOTIDE SEQUENCE [LARGE SCALE GENOMIC DNA]</scope>
    <source>
        <strain evidence="5 6">ATCC 14584</strain>
    </source>
</reference>
<sequence length="131" mass="13506">MTGPARGGPAVRVDTTSPVPPYEQIRAQLSALITTGRLPEGERLPPVRQLAADLGLAAGTVARAYRELEAASLIHTRRGAGTRVAPLPAGASPLDQEQLAALAGQFVTAARSLGADDAAALRAVREALDHV</sequence>
<dbReference type="OrthoDB" id="4307011at2"/>
<dbReference type="PANTHER" id="PTHR38445:SF9">
    <property type="entry name" value="HTH-TYPE TRANSCRIPTIONAL REPRESSOR YTRA"/>
    <property type="match status" value="1"/>
</dbReference>
<dbReference type="EMBL" id="CP029192">
    <property type="protein sequence ID" value="QES34754.1"/>
    <property type="molecule type" value="Genomic_DNA"/>
</dbReference>
<gene>
    <name evidence="5" type="ORF">DEJ48_16270</name>
</gene>
<dbReference type="Proteomes" id="UP000322927">
    <property type="component" value="Chromosome"/>
</dbReference>
<feature type="domain" description="HTH gntR-type" evidence="4">
    <location>
        <begin position="19"/>
        <end position="87"/>
    </location>
</feature>
<keyword evidence="3" id="KW-0804">Transcription</keyword>
<evidence type="ECO:0000313" key="6">
    <source>
        <dbReference type="Proteomes" id="UP000322927"/>
    </source>
</evidence>
<keyword evidence="2" id="KW-0238">DNA-binding</keyword>
<organism evidence="5 6">
    <name type="scientific">Streptomyces venezuelae</name>
    <dbReference type="NCBI Taxonomy" id="54571"/>
    <lineage>
        <taxon>Bacteria</taxon>
        <taxon>Bacillati</taxon>
        <taxon>Actinomycetota</taxon>
        <taxon>Actinomycetes</taxon>
        <taxon>Kitasatosporales</taxon>
        <taxon>Streptomycetaceae</taxon>
        <taxon>Streptomyces</taxon>
    </lineage>
</organism>
<evidence type="ECO:0000259" key="4">
    <source>
        <dbReference type="PROSITE" id="PS50949"/>
    </source>
</evidence>
<evidence type="ECO:0000256" key="3">
    <source>
        <dbReference type="ARBA" id="ARBA00023163"/>
    </source>
</evidence>
<dbReference type="PANTHER" id="PTHR38445">
    <property type="entry name" value="HTH-TYPE TRANSCRIPTIONAL REPRESSOR YTRA"/>
    <property type="match status" value="1"/>
</dbReference>
<dbReference type="InterPro" id="IPR036388">
    <property type="entry name" value="WH-like_DNA-bd_sf"/>
</dbReference>
<dbReference type="Pfam" id="PF00392">
    <property type="entry name" value="GntR"/>
    <property type="match status" value="1"/>
</dbReference>
<dbReference type="GO" id="GO:0003677">
    <property type="term" value="F:DNA binding"/>
    <property type="evidence" value="ECO:0007669"/>
    <property type="project" value="UniProtKB-KW"/>
</dbReference>